<evidence type="ECO:0000256" key="1">
    <source>
        <dbReference type="SAM" id="SignalP"/>
    </source>
</evidence>
<organism evidence="2 3">
    <name type="scientific">Rhizophagus irregularis</name>
    <dbReference type="NCBI Taxonomy" id="588596"/>
    <lineage>
        <taxon>Eukaryota</taxon>
        <taxon>Fungi</taxon>
        <taxon>Fungi incertae sedis</taxon>
        <taxon>Mucoromycota</taxon>
        <taxon>Glomeromycotina</taxon>
        <taxon>Glomeromycetes</taxon>
        <taxon>Glomerales</taxon>
        <taxon>Glomeraceae</taxon>
        <taxon>Rhizophagus</taxon>
    </lineage>
</organism>
<accession>A0A2N0NNR4</accession>
<evidence type="ECO:0000313" key="3">
    <source>
        <dbReference type="Proteomes" id="UP000232722"/>
    </source>
</evidence>
<feature type="signal peptide" evidence="1">
    <location>
        <begin position="1"/>
        <end position="17"/>
    </location>
</feature>
<dbReference type="AlphaFoldDB" id="A0A2N0NNR4"/>
<name>A0A2N0NNR4_9GLOM</name>
<dbReference type="Proteomes" id="UP000232722">
    <property type="component" value="Unassembled WGS sequence"/>
</dbReference>
<keyword evidence="1" id="KW-0732">Signal</keyword>
<comment type="caution">
    <text evidence="2">The sequence shown here is derived from an EMBL/GenBank/DDBJ whole genome shotgun (WGS) entry which is preliminary data.</text>
</comment>
<evidence type="ECO:0000313" key="2">
    <source>
        <dbReference type="EMBL" id="PKB96222.1"/>
    </source>
</evidence>
<proteinExistence type="predicted"/>
<dbReference type="EMBL" id="LLXJ01004055">
    <property type="protein sequence ID" value="PKB96222.1"/>
    <property type="molecule type" value="Genomic_DNA"/>
</dbReference>
<gene>
    <name evidence="2" type="ORF">RhiirA5_435214</name>
</gene>
<reference evidence="2 3" key="1">
    <citation type="submission" date="2016-04" db="EMBL/GenBank/DDBJ databases">
        <title>Genome analyses suggest a sexual origin of heterokaryosis in a supposedly ancient asexual fungus.</title>
        <authorList>
            <person name="Ropars J."/>
            <person name="Sedzielewska K."/>
            <person name="Noel J."/>
            <person name="Charron P."/>
            <person name="Farinelli L."/>
            <person name="Marton T."/>
            <person name="Kruger M."/>
            <person name="Pelin A."/>
            <person name="Brachmann A."/>
            <person name="Corradi N."/>
        </authorList>
    </citation>
    <scope>NUCLEOTIDE SEQUENCE [LARGE SCALE GENOMIC DNA]</scope>
    <source>
        <strain evidence="2 3">A5</strain>
    </source>
</reference>
<feature type="chain" id="PRO_5014968294" evidence="1">
    <location>
        <begin position="18"/>
        <end position="212"/>
    </location>
</feature>
<reference evidence="2 3" key="2">
    <citation type="submission" date="2017-09" db="EMBL/GenBank/DDBJ databases">
        <title>Extensive intraspecific genome diversity in a model arbuscular mycorrhizal fungus.</title>
        <authorList>
            <person name="Chen E.C."/>
            <person name="Morin E."/>
            <person name="Beaudet D."/>
            <person name="Noel J."/>
            <person name="Ndikumana S."/>
            <person name="Charron P."/>
            <person name="St-Onge C."/>
            <person name="Giorgi J."/>
            <person name="Grigoriev I.V."/>
            <person name="Roux C."/>
            <person name="Martin F.M."/>
            <person name="Corradi N."/>
        </authorList>
    </citation>
    <scope>NUCLEOTIDE SEQUENCE [LARGE SCALE GENOMIC DNA]</scope>
    <source>
        <strain evidence="2 3">A5</strain>
    </source>
</reference>
<sequence length="212" mass="23793">MAIILFLLRCILTVVQQTYEKYLQGALGAYFAYKNGYTQKLEQIFQQAGIPKPVIASKNFNRHYIIHLMALTDITKSDEGNFPSSKSLTNHQEWCFGLGDTPQKLQGNLTTSCSSRTLGVIVDHIVTEEAKKEFTEAVSYWICKGDTNTLKRIYTIVGTKVIHSIQICTKPHSPIKSGAPLDETPPYKISAKTSLLSLYPPPPFFGDFFAFF</sequence>
<protein>
    <submittedName>
        <fullName evidence="2">Uncharacterized protein</fullName>
    </submittedName>
</protein>